<name>A0A6A5U833_9PLEO</name>
<feature type="compositionally biased region" description="Polar residues" evidence="1">
    <location>
        <begin position="119"/>
        <end position="129"/>
    </location>
</feature>
<reference evidence="2" key="1">
    <citation type="journal article" date="2020" name="Stud. Mycol.">
        <title>101 Dothideomycetes genomes: a test case for predicting lifestyles and emergence of pathogens.</title>
        <authorList>
            <person name="Haridas S."/>
            <person name="Albert R."/>
            <person name="Binder M."/>
            <person name="Bloem J."/>
            <person name="Labutti K."/>
            <person name="Salamov A."/>
            <person name="Andreopoulos B."/>
            <person name="Baker S."/>
            <person name="Barry K."/>
            <person name="Bills G."/>
            <person name="Bluhm B."/>
            <person name="Cannon C."/>
            <person name="Castanera R."/>
            <person name="Culley D."/>
            <person name="Daum C."/>
            <person name="Ezra D."/>
            <person name="Gonzalez J."/>
            <person name="Henrissat B."/>
            <person name="Kuo A."/>
            <person name="Liang C."/>
            <person name="Lipzen A."/>
            <person name="Lutzoni F."/>
            <person name="Magnuson J."/>
            <person name="Mondo S."/>
            <person name="Nolan M."/>
            <person name="Ohm R."/>
            <person name="Pangilinan J."/>
            <person name="Park H.-J."/>
            <person name="Ramirez L."/>
            <person name="Alfaro M."/>
            <person name="Sun H."/>
            <person name="Tritt A."/>
            <person name="Yoshinaga Y."/>
            <person name="Zwiers L.-H."/>
            <person name="Turgeon B."/>
            <person name="Goodwin S."/>
            <person name="Spatafora J."/>
            <person name="Crous P."/>
            <person name="Grigoriev I."/>
        </authorList>
    </citation>
    <scope>NUCLEOTIDE SEQUENCE</scope>
    <source>
        <strain evidence="2">CBS 675.92</strain>
    </source>
</reference>
<organism evidence="2 3">
    <name type="scientific">Byssothecium circinans</name>
    <dbReference type="NCBI Taxonomy" id="147558"/>
    <lineage>
        <taxon>Eukaryota</taxon>
        <taxon>Fungi</taxon>
        <taxon>Dikarya</taxon>
        <taxon>Ascomycota</taxon>
        <taxon>Pezizomycotina</taxon>
        <taxon>Dothideomycetes</taxon>
        <taxon>Pleosporomycetidae</taxon>
        <taxon>Pleosporales</taxon>
        <taxon>Massarineae</taxon>
        <taxon>Massarinaceae</taxon>
        <taxon>Byssothecium</taxon>
    </lineage>
</organism>
<feature type="region of interest" description="Disordered" evidence="1">
    <location>
        <begin position="1"/>
        <end position="168"/>
    </location>
</feature>
<evidence type="ECO:0000313" key="2">
    <source>
        <dbReference type="EMBL" id="KAF1960858.1"/>
    </source>
</evidence>
<accession>A0A6A5U833</accession>
<dbReference type="EMBL" id="ML976982">
    <property type="protein sequence ID" value="KAF1960858.1"/>
    <property type="molecule type" value="Genomic_DNA"/>
</dbReference>
<dbReference type="Proteomes" id="UP000800035">
    <property type="component" value="Unassembled WGS sequence"/>
</dbReference>
<evidence type="ECO:0000313" key="3">
    <source>
        <dbReference type="Proteomes" id="UP000800035"/>
    </source>
</evidence>
<evidence type="ECO:0000256" key="1">
    <source>
        <dbReference type="SAM" id="MobiDB-lite"/>
    </source>
</evidence>
<feature type="compositionally biased region" description="Polar residues" evidence="1">
    <location>
        <begin position="56"/>
        <end position="81"/>
    </location>
</feature>
<gene>
    <name evidence="2" type="ORF">CC80DRAFT_501109</name>
</gene>
<dbReference type="AlphaFoldDB" id="A0A6A5U833"/>
<protein>
    <submittedName>
        <fullName evidence="2">Uncharacterized protein</fullName>
    </submittedName>
</protein>
<proteinExistence type="predicted"/>
<feature type="compositionally biased region" description="Polar residues" evidence="1">
    <location>
        <begin position="11"/>
        <end position="43"/>
    </location>
</feature>
<sequence length="168" mass="17662">MPCVCCPGGNRRQSAEPSTITLPSRPVSNPPASTANNPQSSAVPTRAIEPQHAVEQYQSHQLPSATSHSQARTEASPSTGLPQPRHEGRLALEKNKVPLQVSRESNDTDRAVANDSLRSHGSTIDSSAPCSHVSGGSADIDVTEGSVRAPSESTRIHTDSSGSADEHR</sequence>
<feature type="compositionally biased region" description="Basic and acidic residues" evidence="1">
    <location>
        <begin position="84"/>
        <end position="96"/>
    </location>
</feature>
<keyword evidence="3" id="KW-1185">Reference proteome</keyword>
<feature type="compositionally biased region" description="Basic and acidic residues" evidence="1">
    <location>
        <begin position="154"/>
        <end position="168"/>
    </location>
</feature>